<feature type="domain" description="RNA polymerase sigma-70 region 2" evidence="5">
    <location>
        <begin position="28"/>
        <end position="93"/>
    </location>
</feature>
<organism evidence="7 8">
    <name type="scientific">Pedobacter steynii</name>
    <dbReference type="NCBI Taxonomy" id="430522"/>
    <lineage>
        <taxon>Bacteria</taxon>
        <taxon>Pseudomonadati</taxon>
        <taxon>Bacteroidota</taxon>
        <taxon>Sphingobacteriia</taxon>
        <taxon>Sphingobacteriales</taxon>
        <taxon>Sphingobacteriaceae</taxon>
        <taxon>Pedobacter</taxon>
    </lineage>
</organism>
<dbReference type="InterPro" id="IPR013249">
    <property type="entry name" value="RNA_pol_sigma70_r4_t2"/>
</dbReference>
<dbReference type="GO" id="GO:0016987">
    <property type="term" value="F:sigma factor activity"/>
    <property type="evidence" value="ECO:0007669"/>
    <property type="project" value="UniProtKB-KW"/>
</dbReference>
<dbReference type="Gene3D" id="1.10.10.10">
    <property type="entry name" value="Winged helix-like DNA-binding domain superfamily/Winged helix DNA-binding domain"/>
    <property type="match status" value="1"/>
</dbReference>
<dbReference type="EMBL" id="FNGY01000002">
    <property type="protein sequence ID" value="SDM02599.1"/>
    <property type="molecule type" value="Genomic_DNA"/>
</dbReference>
<dbReference type="SUPFAM" id="SSF88946">
    <property type="entry name" value="Sigma2 domain of RNA polymerase sigma factors"/>
    <property type="match status" value="1"/>
</dbReference>
<dbReference type="OrthoDB" id="659569at2"/>
<dbReference type="Pfam" id="PF04542">
    <property type="entry name" value="Sigma70_r2"/>
    <property type="match status" value="1"/>
</dbReference>
<gene>
    <name evidence="7" type="ORF">SAMN05421820_102774</name>
</gene>
<evidence type="ECO:0000256" key="3">
    <source>
        <dbReference type="ARBA" id="ARBA00023082"/>
    </source>
</evidence>
<dbReference type="InterPro" id="IPR036388">
    <property type="entry name" value="WH-like_DNA-bd_sf"/>
</dbReference>
<dbReference type="CDD" id="cd06171">
    <property type="entry name" value="Sigma70_r4"/>
    <property type="match status" value="1"/>
</dbReference>
<comment type="similarity">
    <text evidence="1">Belongs to the sigma-70 factor family. ECF subfamily.</text>
</comment>
<keyword evidence="3" id="KW-0731">Sigma factor</keyword>
<dbReference type="NCBIfam" id="TIGR02937">
    <property type="entry name" value="sigma70-ECF"/>
    <property type="match status" value="1"/>
</dbReference>
<keyword evidence="2" id="KW-0805">Transcription regulation</keyword>
<reference evidence="8" key="1">
    <citation type="submission" date="2016-10" db="EMBL/GenBank/DDBJ databases">
        <authorList>
            <person name="Varghese N."/>
            <person name="Submissions S."/>
        </authorList>
    </citation>
    <scope>NUCLEOTIDE SEQUENCE [LARGE SCALE GENOMIC DNA]</scope>
    <source>
        <strain evidence="8">DSM 19110</strain>
    </source>
</reference>
<evidence type="ECO:0000259" key="5">
    <source>
        <dbReference type="Pfam" id="PF04542"/>
    </source>
</evidence>
<evidence type="ECO:0000313" key="8">
    <source>
        <dbReference type="Proteomes" id="UP000183200"/>
    </source>
</evidence>
<accession>A0A1G9PV18</accession>
<dbReference type="PANTHER" id="PTHR43133:SF46">
    <property type="entry name" value="RNA POLYMERASE SIGMA-70 FACTOR ECF SUBFAMILY"/>
    <property type="match status" value="1"/>
</dbReference>
<dbReference type="InterPro" id="IPR039425">
    <property type="entry name" value="RNA_pol_sigma-70-like"/>
</dbReference>
<keyword evidence="8" id="KW-1185">Reference proteome</keyword>
<evidence type="ECO:0000259" key="6">
    <source>
        <dbReference type="Pfam" id="PF08281"/>
    </source>
</evidence>
<dbReference type="PANTHER" id="PTHR43133">
    <property type="entry name" value="RNA POLYMERASE ECF-TYPE SIGMA FACTO"/>
    <property type="match status" value="1"/>
</dbReference>
<dbReference type="AlphaFoldDB" id="A0A1G9PV18"/>
<dbReference type="NCBIfam" id="TIGR02985">
    <property type="entry name" value="Sig70_bacteroi1"/>
    <property type="match status" value="1"/>
</dbReference>
<dbReference type="GO" id="GO:0003677">
    <property type="term" value="F:DNA binding"/>
    <property type="evidence" value="ECO:0007669"/>
    <property type="project" value="InterPro"/>
</dbReference>
<dbReference type="Gene3D" id="1.10.1740.10">
    <property type="match status" value="1"/>
</dbReference>
<evidence type="ECO:0000313" key="7">
    <source>
        <dbReference type="EMBL" id="SDM02599.1"/>
    </source>
</evidence>
<evidence type="ECO:0000256" key="1">
    <source>
        <dbReference type="ARBA" id="ARBA00010641"/>
    </source>
</evidence>
<evidence type="ECO:0000256" key="4">
    <source>
        <dbReference type="ARBA" id="ARBA00023163"/>
    </source>
</evidence>
<dbReference type="SUPFAM" id="SSF88659">
    <property type="entry name" value="Sigma3 and sigma4 domains of RNA polymerase sigma factors"/>
    <property type="match status" value="1"/>
</dbReference>
<dbReference type="InterPro" id="IPR013325">
    <property type="entry name" value="RNA_pol_sigma_r2"/>
</dbReference>
<protein>
    <submittedName>
        <fullName evidence="7">RNA polymerase sigma-70 factor, ECF subfamily</fullName>
    </submittedName>
</protein>
<keyword evidence="4" id="KW-0804">Transcription</keyword>
<dbReference type="GO" id="GO:0006352">
    <property type="term" value="P:DNA-templated transcription initiation"/>
    <property type="evidence" value="ECO:0007669"/>
    <property type="project" value="InterPro"/>
</dbReference>
<dbReference type="InterPro" id="IPR014284">
    <property type="entry name" value="RNA_pol_sigma-70_dom"/>
</dbReference>
<dbReference type="RefSeq" id="WP_074605589.1">
    <property type="nucleotide sequence ID" value="NZ_FNGY01000002.1"/>
</dbReference>
<evidence type="ECO:0000256" key="2">
    <source>
        <dbReference type="ARBA" id="ARBA00023015"/>
    </source>
</evidence>
<dbReference type="InterPro" id="IPR013324">
    <property type="entry name" value="RNA_pol_sigma_r3/r4-like"/>
</dbReference>
<name>A0A1G9PV18_9SPHI</name>
<dbReference type="Pfam" id="PF08281">
    <property type="entry name" value="Sigma70_r4_2"/>
    <property type="match status" value="1"/>
</dbReference>
<sequence>MKGPYHKFTDLELSESLRKGDSRAYSEIYNRYHAALYIHAFKRLQDREECRDIVQEIFTALWQKHGEITFSSTLSGYLYMSVRNRIFDLLARKYLKQEYVVSIQRFAEEGQVTTDHMVRQHQLSAIIEQELAGLPARTREIFEMSRKGFLSHKEIAIVLNISEQTVKTTVNNALRVLRVRLGKIFLLFF</sequence>
<dbReference type="Proteomes" id="UP000183200">
    <property type="component" value="Unassembled WGS sequence"/>
</dbReference>
<dbReference type="InterPro" id="IPR007627">
    <property type="entry name" value="RNA_pol_sigma70_r2"/>
</dbReference>
<dbReference type="InterPro" id="IPR014327">
    <property type="entry name" value="RNA_pol_sigma70_bacteroid"/>
</dbReference>
<feature type="domain" description="RNA polymerase sigma factor 70 region 4 type 2" evidence="6">
    <location>
        <begin position="126"/>
        <end position="175"/>
    </location>
</feature>
<proteinExistence type="inferred from homology"/>